<dbReference type="PROSITE" id="PS50893">
    <property type="entry name" value="ABC_TRANSPORTER_2"/>
    <property type="match status" value="1"/>
</dbReference>
<sequence length="258" mass="26682">MHPRPCRAGANSPGASPPRHGSRRPSGTSALKTDAAPRVAGEAPGLFAPLDLTLAPGRITCLLGASGVGKSTLLRLLAGLPTGVEFRGTVSTLPCALMGQDAGLFPWLTVAQNIGLGARLRGEAADPARIARMIAAVGLEGLEDRLPAQLSGGQRQRAALARTLAEDRPLVLLDEPFSALDARLRLQIGDMAARLLQGTTVLMVTHDPAEAARLGDRILVMTPAGLAGHPAPPGPVPRRHDAPEVLAAQAALTERLLA</sequence>
<keyword evidence="2" id="KW-0813">Transport</keyword>
<dbReference type="InterPro" id="IPR050166">
    <property type="entry name" value="ABC_transporter_ATP-bind"/>
</dbReference>
<comment type="similarity">
    <text evidence="1">Belongs to the ABC transporter superfamily.</text>
</comment>
<dbReference type="InterPro" id="IPR003593">
    <property type="entry name" value="AAA+_ATPase"/>
</dbReference>
<dbReference type="Gene3D" id="3.40.50.300">
    <property type="entry name" value="P-loop containing nucleotide triphosphate hydrolases"/>
    <property type="match status" value="1"/>
</dbReference>
<keyword evidence="3" id="KW-0547">Nucleotide-binding</keyword>
<gene>
    <name evidence="7" type="ORF">CK240_04660</name>
</gene>
<feature type="region of interest" description="Disordered" evidence="5">
    <location>
        <begin position="1"/>
        <end position="35"/>
    </location>
</feature>
<dbReference type="PROSITE" id="PS00211">
    <property type="entry name" value="ABC_TRANSPORTER_1"/>
    <property type="match status" value="1"/>
</dbReference>
<dbReference type="SMART" id="SM00382">
    <property type="entry name" value="AAA"/>
    <property type="match status" value="1"/>
</dbReference>
<evidence type="ECO:0000256" key="2">
    <source>
        <dbReference type="ARBA" id="ARBA00022448"/>
    </source>
</evidence>
<dbReference type="EMBL" id="NSJZ01000002">
    <property type="protein sequence ID" value="PAU98468.1"/>
    <property type="molecule type" value="Genomic_DNA"/>
</dbReference>
<comment type="caution">
    <text evidence="7">The sequence shown here is derived from an EMBL/GenBank/DDBJ whole genome shotgun (WGS) entry which is preliminary data.</text>
</comment>
<dbReference type="AlphaFoldDB" id="A0A2A2GMA4"/>
<evidence type="ECO:0000256" key="1">
    <source>
        <dbReference type="ARBA" id="ARBA00005417"/>
    </source>
</evidence>
<evidence type="ECO:0000313" key="8">
    <source>
        <dbReference type="Proteomes" id="UP000218023"/>
    </source>
</evidence>
<dbReference type="GO" id="GO:0005524">
    <property type="term" value="F:ATP binding"/>
    <property type="evidence" value="ECO:0007669"/>
    <property type="project" value="UniProtKB-KW"/>
</dbReference>
<organism evidence="7 8">
    <name type="scientific">Paracoccus salipaludis</name>
    <dbReference type="NCBI Taxonomy" id="2032623"/>
    <lineage>
        <taxon>Bacteria</taxon>
        <taxon>Pseudomonadati</taxon>
        <taxon>Pseudomonadota</taxon>
        <taxon>Alphaproteobacteria</taxon>
        <taxon>Rhodobacterales</taxon>
        <taxon>Paracoccaceae</taxon>
        <taxon>Paracoccus</taxon>
    </lineage>
</organism>
<accession>A0A2A2GMA4</accession>
<dbReference type="OrthoDB" id="9802264at2"/>
<dbReference type="InterPro" id="IPR027417">
    <property type="entry name" value="P-loop_NTPase"/>
</dbReference>
<dbReference type="SUPFAM" id="SSF52540">
    <property type="entry name" value="P-loop containing nucleoside triphosphate hydrolases"/>
    <property type="match status" value="1"/>
</dbReference>
<evidence type="ECO:0000313" key="7">
    <source>
        <dbReference type="EMBL" id="PAU98468.1"/>
    </source>
</evidence>
<dbReference type="PANTHER" id="PTHR42788:SF19">
    <property type="entry name" value="ALIPHATIC SULFONATES IMPORT ATP-BINDING PROTEIN SSUB 2"/>
    <property type="match status" value="1"/>
</dbReference>
<dbReference type="InterPro" id="IPR017871">
    <property type="entry name" value="ABC_transporter-like_CS"/>
</dbReference>
<proteinExistence type="inferred from homology"/>
<evidence type="ECO:0000259" key="6">
    <source>
        <dbReference type="PROSITE" id="PS50893"/>
    </source>
</evidence>
<feature type="domain" description="ABC transporter" evidence="6">
    <location>
        <begin position="31"/>
        <end position="248"/>
    </location>
</feature>
<reference evidence="7 8" key="1">
    <citation type="submission" date="2017-09" db="EMBL/GenBank/DDBJ databases">
        <title>Paracoccus alkalisoli sp. nov., isolated from saline alkaline soil.</title>
        <authorList>
            <person name="Dong X."/>
            <person name="Zhang G."/>
        </authorList>
    </citation>
    <scope>NUCLEOTIDE SEQUENCE [LARGE SCALE GENOMIC DNA]</scope>
    <source>
        <strain evidence="7 8">WN007</strain>
    </source>
</reference>
<dbReference type="InterPro" id="IPR003439">
    <property type="entry name" value="ABC_transporter-like_ATP-bd"/>
</dbReference>
<protein>
    <submittedName>
        <fullName evidence="7">Nitrate/sulfonate/bicarbonate ABC transporter ATP-binding protein</fullName>
    </submittedName>
</protein>
<dbReference type="Proteomes" id="UP000218023">
    <property type="component" value="Unassembled WGS sequence"/>
</dbReference>
<name>A0A2A2GMA4_9RHOB</name>
<dbReference type="Pfam" id="PF00005">
    <property type="entry name" value="ABC_tran"/>
    <property type="match status" value="1"/>
</dbReference>
<dbReference type="PANTHER" id="PTHR42788">
    <property type="entry name" value="TAURINE IMPORT ATP-BINDING PROTEIN-RELATED"/>
    <property type="match status" value="1"/>
</dbReference>
<keyword evidence="4 7" id="KW-0067">ATP-binding</keyword>
<evidence type="ECO:0000256" key="5">
    <source>
        <dbReference type="SAM" id="MobiDB-lite"/>
    </source>
</evidence>
<evidence type="ECO:0000256" key="3">
    <source>
        <dbReference type="ARBA" id="ARBA00022741"/>
    </source>
</evidence>
<keyword evidence="8" id="KW-1185">Reference proteome</keyword>
<evidence type="ECO:0000256" key="4">
    <source>
        <dbReference type="ARBA" id="ARBA00022840"/>
    </source>
</evidence>
<dbReference type="GO" id="GO:0016887">
    <property type="term" value="F:ATP hydrolysis activity"/>
    <property type="evidence" value="ECO:0007669"/>
    <property type="project" value="InterPro"/>
</dbReference>